<sequence length="77" mass="8854">MELNMTDAYSLAKGHLDKCIQEAVENDIDLNTYGQALIWKLIERYQESGRSNSDIISEIQYTLENIDDDGTFHVSRN</sequence>
<reference evidence="1" key="1">
    <citation type="submission" date="2018-05" db="EMBL/GenBank/DDBJ databases">
        <authorList>
            <person name="Lanie J.A."/>
            <person name="Ng W.-L."/>
            <person name="Kazmierczak K.M."/>
            <person name="Andrzejewski T.M."/>
            <person name="Davidsen T.M."/>
            <person name="Wayne K.J."/>
            <person name="Tettelin H."/>
            <person name="Glass J.I."/>
            <person name="Rusch D."/>
            <person name="Podicherti R."/>
            <person name="Tsui H.-C.T."/>
            <person name="Winkler M.E."/>
        </authorList>
    </citation>
    <scope>NUCLEOTIDE SEQUENCE</scope>
</reference>
<dbReference type="EMBL" id="UINC01030951">
    <property type="protein sequence ID" value="SVB16195.1"/>
    <property type="molecule type" value="Genomic_DNA"/>
</dbReference>
<protein>
    <submittedName>
        <fullName evidence="1">Uncharacterized protein</fullName>
    </submittedName>
</protein>
<organism evidence="1">
    <name type="scientific">marine metagenome</name>
    <dbReference type="NCBI Taxonomy" id="408172"/>
    <lineage>
        <taxon>unclassified sequences</taxon>
        <taxon>metagenomes</taxon>
        <taxon>ecological metagenomes</taxon>
    </lineage>
</organism>
<accession>A0A382BQW6</accession>
<proteinExistence type="predicted"/>
<name>A0A382BQW6_9ZZZZ</name>
<gene>
    <name evidence="1" type="ORF">METZ01_LOCUS169049</name>
</gene>
<evidence type="ECO:0000313" key="1">
    <source>
        <dbReference type="EMBL" id="SVB16195.1"/>
    </source>
</evidence>
<dbReference type="AlphaFoldDB" id="A0A382BQW6"/>